<dbReference type="SUPFAM" id="SSF47616">
    <property type="entry name" value="GST C-terminal domain-like"/>
    <property type="match status" value="1"/>
</dbReference>
<dbReference type="PROSITE" id="PS50404">
    <property type="entry name" value="GST_NTER"/>
    <property type="match status" value="1"/>
</dbReference>
<keyword evidence="8" id="KW-1185">Reference proteome</keyword>
<organism evidence="7 8">
    <name type="scientific">Necator americanus</name>
    <name type="common">Human hookworm</name>
    <dbReference type="NCBI Taxonomy" id="51031"/>
    <lineage>
        <taxon>Eukaryota</taxon>
        <taxon>Metazoa</taxon>
        <taxon>Ecdysozoa</taxon>
        <taxon>Nematoda</taxon>
        <taxon>Chromadorea</taxon>
        <taxon>Rhabditida</taxon>
        <taxon>Rhabditina</taxon>
        <taxon>Rhabditomorpha</taxon>
        <taxon>Strongyloidea</taxon>
        <taxon>Ancylostomatidae</taxon>
        <taxon>Bunostominae</taxon>
        <taxon>Necator</taxon>
    </lineage>
</organism>
<dbReference type="SFLD" id="SFLDG01205">
    <property type="entry name" value="AMPS.1"/>
    <property type="match status" value="1"/>
</dbReference>
<dbReference type="InterPro" id="IPR004046">
    <property type="entry name" value="GST_C"/>
</dbReference>
<dbReference type="Pfam" id="PF02798">
    <property type="entry name" value="GST_N"/>
    <property type="match status" value="1"/>
</dbReference>
<dbReference type="PANTHER" id="PTHR11571">
    <property type="entry name" value="GLUTATHIONE S-TRANSFERASE"/>
    <property type="match status" value="1"/>
</dbReference>
<comment type="catalytic activity">
    <reaction evidence="4">
        <text>RX + glutathione = an S-substituted glutathione + a halide anion + H(+)</text>
        <dbReference type="Rhea" id="RHEA:16437"/>
        <dbReference type="ChEBI" id="CHEBI:15378"/>
        <dbReference type="ChEBI" id="CHEBI:16042"/>
        <dbReference type="ChEBI" id="CHEBI:17792"/>
        <dbReference type="ChEBI" id="CHEBI:57925"/>
        <dbReference type="ChEBI" id="CHEBI:90779"/>
        <dbReference type="EC" id="2.5.1.18"/>
    </reaction>
</comment>
<dbReference type="InterPro" id="IPR036282">
    <property type="entry name" value="Glutathione-S-Trfase_C_sf"/>
</dbReference>
<reference evidence="7 8" key="1">
    <citation type="submission" date="2023-08" db="EMBL/GenBank/DDBJ databases">
        <title>A Necator americanus chromosomal reference genome.</title>
        <authorList>
            <person name="Ilik V."/>
            <person name="Petrzelkova K.J."/>
            <person name="Pardy F."/>
            <person name="Fuh T."/>
            <person name="Niatou-Singa F.S."/>
            <person name="Gouil Q."/>
            <person name="Baker L."/>
            <person name="Ritchie M.E."/>
            <person name="Jex A.R."/>
            <person name="Gazzola D."/>
            <person name="Li H."/>
            <person name="Toshio Fujiwara R."/>
            <person name="Zhan B."/>
            <person name="Aroian R.V."/>
            <person name="Pafco B."/>
            <person name="Schwarz E.M."/>
        </authorList>
    </citation>
    <scope>NUCLEOTIDE SEQUENCE [LARGE SCALE GENOMIC DNA]</scope>
    <source>
        <strain evidence="7 8">Aroian</strain>
        <tissue evidence="7">Whole animal</tissue>
    </source>
</reference>
<dbReference type="PANTHER" id="PTHR11571:SF224">
    <property type="entry name" value="HEMATOPOIETIC PROSTAGLANDIN D SYNTHASE"/>
    <property type="match status" value="1"/>
</dbReference>
<feature type="domain" description="GST N-terminal" evidence="5">
    <location>
        <begin position="52"/>
        <end position="129"/>
    </location>
</feature>
<dbReference type="SFLD" id="SFLDG00363">
    <property type="entry name" value="AMPS_(cytGST):_Alpha-__Mu-__Pi"/>
    <property type="match status" value="1"/>
</dbReference>
<dbReference type="InterPro" id="IPR040079">
    <property type="entry name" value="Glutathione_S-Trfase"/>
</dbReference>
<dbReference type="CDD" id="cd03039">
    <property type="entry name" value="GST_N_Sigma_like"/>
    <property type="match status" value="1"/>
</dbReference>
<evidence type="ECO:0000256" key="4">
    <source>
        <dbReference type="ARBA" id="ARBA00047960"/>
    </source>
</evidence>
<evidence type="ECO:0000256" key="2">
    <source>
        <dbReference type="ARBA" id="ARBA00022679"/>
    </source>
</evidence>
<evidence type="ECO:0000256" key="3">
    <source>
        <dbReference type="ARBA" id="ARBA00038317"/>
    </source>
</evidence>
<dbReference type="SFLD" id="SFLDS00019">
    <property type="entry name" value="Glutathione_Transferase_(cytos"/>
    <property type="match status" value="1"/>
</dbReference>
<evidence type="ECO:0000313" key="7">
    <source>
        <dbReference type="EMBL" id="KAK6739291.1"/>
    </source>
</evidence>
<comment type="similarity">
    <text evidence="3">Belongs to the GST superfamily. Sigma family.</text>
</comment>
<accession>A0ABR1CN03</accession>
<dbReference type="EC" id="2.5.1.18" evidence="1"/>
<proteinExistence type="inferred from homology"/>
<sequence length="257" mass="29584">MYEDKLTDMNTCMHIRLRKGISKRKLVFWQCYNDSENEGQRSFFTSAGVKMVQYKLIYFDGRGRAECARQIFALAGHQYDDVRLTPEKFAEIKPKLPFGQVPVLEVDGKQLAQSFAIARFLARQWGLSGSNAFDEAVVDSLADQYADYCVEVKPYVYTLLGFMNAGDLEQLKKDVMMPGRDKFLRFITKFLKKSKSGFLVGEKVTWVDLLISEHVADMSSRMPEYLDGFPEVKAHMVQVRALPKLKEWIETRPKTAF</sequence>
<dbReference type="InterPro" id="IPR010987">
    <property type="entry name" value="Glutathione-S-Trfase_C-like"/>
</dbReference>
<evidence type="ECO:0000259" key="5">
    <source>
        <dbReference type="PROSITE" id="PS50404"/>
    </source>
</evidence>
<comment type="caution">
    <text evidence="7">The sequence shown here is derived from an EMBL/GenBank/DDBJ whole genome shotgun (WGS) entry which is preliminary data.</text>
</comment>
<dbReference type="Gene3D" id="3.40.30.10">
    <property type="entry name" value="Glutaredoxin"/>
    <property type="match status" value="1"/>
</dbReference>
<dbReference type="CDD" id="cd03192">
    <property type="entry name" value="GST_C_Sigma_like"/>
    <property type="match status" value="1"/>
</dbReference>
<evidence type="ECO:0000313" key="8">
    <source>
        <dbReference type="Proteomes" id="UP001303046"/>
    </source>
</evidence>
<name>A0ABR1CN03_NECAM</name>
<dbReference type="InterPro" id="IPR036249">
    <property type="entry name" value="Thioredoxin-like_sf"/>
</dbReference>
<gene>
    <name evidence="7" type="primary">Necator_chrII.g8794</name>
    <name evidence="7" type="ORF">RB195_020999</name>
</gene>
<dbReference type="Gene3D" id="1.20.1050.10">
    <property type="match status" value="1"/>
</dbReference>
<feature type="domain" description="GST C-terminal" evidence="6">
    <location>
        <begin position="131"/>
        <end position="257"/>
    </location>
</feature>
<dbReference type="SUPFAM" id="SSF52833">
    <property type="entry name" value="Thioredoxin-like"/>
    <property type="match status" value="1"/>
</dbReference>
<keyword evidence="2" id="KW-0808">Transferase</keyword>
<dbReference type="InterPro" id="IPR050213">
    <property type="entry name" value="GST_superfamily"/>
</dbReference>
<evidence type="ECO:0000256" key="1">
    <source>
        <dbReference type="ARBA" id="ARBA00012452"/>
    </source>
</evidence>
<dbReference type="InterPro" id="IPR004045">
    <property type="entry name" value="Glutathione_S-Trfase_N"/>
</dbReference>
<protein>
    <recommendedName>
        <fullName evidence="1">glutathione transferase</fullName>
        <ecNumber evidence="1">2.5.1.18</ecNumber>
    </recommendedName>
</protein>
<evidence type="ECO:0000259" key="6">
    <source>
        <dbReference type="PROSITE" id="PS50405"/>
    </source>
</evidence>
<dbReference type="EMBL" id="JAVFWL010000002">
    <property type="protein sequence ID" value="KAK6739291.1"/>
    <property type="molecule type" value="Genomic_DNA"/>
</dbReference>
<dbReference type="Pfam" id="PF14497">
    <property type="entry name" value="GST_C_3"/>
    <property type="match status" value="1"/>
</dbReference>
<dbReference type="Proteomes" id="UP001303046">
    <property type="component" value="Unassembled WGS sequence"/>
</dbReference>
<dbReference type="PROSITE" id="PS50405">
    <property type="entry name" value="GST_CTER"/>
    <property type="match status" value="1"/>
</dbReference>